<proteinExistence type="predicted"/>
<dbReference type="OrthoDB" id="9814092at2"/>
<dbReference type="PANTHER" id="PTHR21248:SF12">
    <property type="entry name" value="CARDIOLIPIN SYNTHASE C"/>
    <property type="match status" value="1"/>
</dbReference>
<dbReference type="PROSITE" id="PS50035">
    <property type="entry name" value="PLD"/>
    <property type="match status" value="2"/>
</dbReference>
<dbReference type="InterPro" id="IPR025202">
    <property type="entry name" value="PLD-like_dom"/>
</dbReference>
<dbReference type="GO" id="GO:0032049">
    <property type="term" value="P:cardiolipin biosynthetic process"/>
    <property type="evidence" value="ECO:0007669"/>
    <property type="project" value="UniProtKB-ARBA"/>
</dbReference>
<evidence type="ECO:0000313" key="5">
    <source>
        <dbReference type="Proteomes" id="UP000464675"/>
    </source>
</evidence>
<evidence type="ECO:0000313" key="6">
    <source>
        <dbReference type="Proteomes" id="UP000563601"/>
    </source>
</evidence>
<dbReference type="Proteomes" id="UP000464675">
    <property type="component" value="Chromosome"/>
</dbReference>
<keyword evidence="3" id="KW-0808">Transferase</keyword>
<feature type="region of interest" description="Disordered" evidence="1">
    <location>
        <begin position="1"/>
        <end position="20"/>
    </location>
</feature>
<organism evidence="3 6">
    <name type="scientific">Microbulbifer hydrolyticus</name>
    <dbReference type="NCBI Taxonomy" id="48074"/>
    <lineage>
        <taxon>Bacteria</taxon>
        <taxon>Pseudomonadati</taxon>
        <taxon>Pseudomonadota</taxon>
        <taxon>Gammaproteobacteria</taxon>
        <taxon>Cellvibrionales</taxon>
        <taxon>Microbulbiferaceae</taxon>
        <taxon>Microbulbifer</taxon>
    </lineage>
</organism>
<evidence type="ECO:0000313" key="3">
    <source>
        <dbReference type="EMBL" id="MBB5210839.1"/>
    </source>
</evidence>
<keyword evidence="5" id="KW-1185">Reference proteome</keyword>
<evidence type="ECO:0000313" key="4">
    <source>
        <dbReference type="EMBL" id="QHQ38729.1"/>
    </source>
</evidence>
<dbReference type="EC" id="2.7.8.-" evidence="3"/>
<dbReference type="GO" id="GO:0030572">
    <property type="term" value="F:phosphatidyltransferase activity"/>
    <property type="evidence" value="ECO:0007669"/>
    <property type="project" value="UniProtKB-ARBA"/>
</dbReference>
<dbReference type="Pfam" id="PF13091">
    <property type="entry name" value="PLDc_2"/>
    <property type="match status" value="2"/>
</dbReference>
<dbReference type="CDD" id="cd09111">
    <property type="entry name" value="PLDc_ymdC_like_1"/>
    <property type="match status" value="1"/>
</dbReference>
<dbReference type="SUPFAM" id="SSF56024">
    <property type="entry name" value="Phospholipase D/nuclease"/>
    <property type="match status" value="2"/>
</dbReference>
<feature type="compositionally biased region" description="Basic and acidic residues" evidence="1">
    <location>
        <begin position="1"/>
        <end position="13"/>
    </location>
</feature>
<gene>
    <name evidence="4" type="ORF">GTQ55_06820</name>
    <name evidence="3" type="ORF">HNQ53_001027</name>
</gene>
<dbReference type="PANTHER" id="PTHR21248">
    <property type="entry name" value="CARDIOLIPIN SYNTHASE"/>
    <property type="match status" value="1"/>
</dbReference>
<dbReference type="Gene3D" id="3.30.870.10">
    <property type="entry name" value="Endonuclease Chain A"/>
    <property type="match status" value="2"/>
</dbReference>
<sequence>MTATKDTDYDPGRDSSALDPAEDSALALALRPEIDSRDKSQSGFHLVHDGLSAFVARAVLVEEATVSLDLKYYIYSDDTSGRILTGLLLQAADRGVRVRLLVDDLGTRITNPWVLALDSHPKIQLRVFNPVEGRSGLRRGFEQLLNFGRINHRMHNKLLVCDGNVAITGGRNIADGYFSKAETEFLDVDVLAIGAVVQDASDIFDEYWNSEVAIPVTELAFADDNTCTLKELRERVEKYLKGERESEFSRALEKSDLAENLKEGEVAFHWGRATLFSDPPRKVIDRASVPVSEYPGYKLEKIIQQCKQQVRITNAYLIPGVPGVDLFSTLQGMDVQVDILTNGLATNDVAAVHGAYSRYRKPLLQAGVQLYELRPVAEQKQRLHWFKGSSRASLHAKTFVLDDDRAFVGSINLDSRSIIQNTEIGMLIENPEINRALNELFETWIAPDAAWQLSLDDRDHIHWTAQDDDGNSLEETKEPETHWWQRLQARLLSRLPIETQI</sequence>
<dbReference type="AlphaFoldDB" id="A0A6P1TBU4"/>
<dbReference type="Proteomes" id="UP000563601">
    <property type="component" value="Unassembled WGS sequence"/>
</dbReference>
<accession>A0A6P1TBU4</accession>
<reference evidence="3 6" key="2">
    <citation type="submission" date="2020-08" db="EMBL/GenBank/DDBJ databases">
        <title>Genomic Encyclopedia of Type Strains, Phase IV (KMG-IV): sequencing the most valuable type-strain genomes for metagenomic binning, comparative biology and taxonomic classification.</title>
        <authorList>
            <person name="Goeker M."/>
        </authorList>
    </citation>
    <scope>NUCLEOTIDE SEQUENCE [LARGE SCALE GENOMIC DNA]</scope>
    <source>
        <strain evidence="3 6">DSM 11525</strain>
    </source>
</reference>
<dbReference type="RefSeq" id="WP_161858057.1">
    <property type="nucleotide sequence ID" value="NZ_CP047491.1"/>
</dbReference>
<dbReference type="SMART" id="SM00155">
    <property type="entry name" value="PLDc"/>
    <property type="match status" value="2"/>
</dbReference>
<reference evidence="4 5" key="1">
    <citation type="submission" date="2020-01" db="EMBL/GenBank/DDBJ databases">
        <title>The possibility of degradation of plastic by Microbulbifer hydrolyticus IRE-31.</title>
        <authorList>
            <person name="Liu L."/>
        </authorList>
    </citation>
    <scope>NUCLEOTIDE SEQUENCE [LARGE SCALE GENOMIC DNA]</scope>
    <source>
        <strain evidence="4 5">IRE-31</strain>
    </source>
</reference>
<evidence type="ECO:0000256" key="1">
    <source>
        <dbReference type="SAM" id="MobiDB-lite"/>
    </source>
</evidence>
<dbReference type="InterPro" id="IPR001736">
    <property type="entry name" value="PLipase_D/transphosphatidylase"/>
</dbReference>
<dbReference type="CDD" id="cd09113">
    <property type="entry name" value="PLDc_ymdC_like_2"/>
    <property type="match status" value="1"/>
</dbReference>
<dbReference type="EMBL" id="JACHHR010000001">
    <property type="protein sequence ID" value="MBB5210839.1"/>
    <property type="molecule type" value="Genomic_DNA"/>
</dbReference>
<dbReference type="EMBL" id="CP047491">
    <property type="protein sequence ID" value="QHQ38729.1"/>
    <property type="molecule type" value="Genomic_DNA"/>
</dbReference>
<feature type="domain" description="PLD phosphodiesterase" evidence="2">
    <location>
        <begin position="150"/>
        <end position="177"/>
    </location>
</feature>
<evidence type="ECO:0000259" key="2">
    <source>
        <dbReference type="PROSITE" id="PS50035"/>
    </source>
</evidence>
<protein>
    <submittedName>
        <fullName evidence="3">Cardiolipin synthase</fullName>
        <ecNumber evidence="3">2.7.8.-</ecNumber>
    </submittedName>
    <submittedName>
        <fullName evidence="4">Phospholipase D family protein</fullName>
    </submittedName>
</protein>
<feature type="domain" description="PLD phosphodiesterase" evidence="2">
    <location>
        <begin position="390"/>
        <end position="417"/>
    </location>
</feature>
<name>A0A6P1TBU4_9GAMM</name>